<sequence>MRFESFHHTSIGDLLSRQATAFPDHPFIGFDEEQMTYLDVERVSRAFAMSCIELGLKPKDRLALVLPNVPTFIVALFGAAKAGLILVPINIRRSPSEMLARLSKTRPKALVTFSEPERFKGTDHLALVLSMQPELPALEFIF</sequence>
<feature type="transmembrane region" description="Helical" evidence="1">
    <location>
        <begin position="69"/>
        <end position="91"/>
    </location>
</feature>
<keyword evidence="1" id="KW-0812">Transmembrane</keyword>
<gene>
    <name evidence="3" type="ORF">S01H4_15946</name>
</gene>
<feature type="domain" description="AMP-dependent synthetase/ligase" evidence="2">
    <location>
        <begin position="16"/>
        <end position="126"/>
    </location>
</feature>
<keyword evidence="1" id="KW-1133">Transmembrane helix</keyword>
<dbReference type="Gene3D" id="3.40.50.980">
    <property type="match status" value="1"/>
</dbReference>
<evidence type="ECO:0000256" key="1">
    <source>
        <dbReference type="SAM" id="Phobius"/>
    </source>
</evidence>
<evidence type="ECO:0000313" key="3">
    <source>
        <dbReference type="EMBL" id="GAG72254.1"/>
    </source>
</evidence>
<proteinExistence type="predicted"/>
<keyword evidence="1" id="KW-0472">Membrane</keyword>
<feature type="non-terminal residue" evidence="3">
    <location>
        <position position="142"/>
    </location>
</feature>
<reference evidence="3" key="1">
    <citation type="journal article" date="2014" name="Front. Microbiol.">
        <title>High frequency of phylogenetically diverse reductive dehalogenase-homologous genes in deep subseafloor sedimentary metagenomes.</title>
        <authorList>
            <person name="Kawai M."/>
            <person name="Futagami T."/>
            <person name="Toyoda A."/>
            <person name="Takaki Y."/>
            <person name="Nishi S."/>
            <person name="Hori S."/>
            <person name="Arai W."/>
            <person name="Tsubouchi T."/>
            <person name="Morono Y."/>
            <person name="Uchiyama I."/>
            <person name="Ito T."/>
            <person name="Fujiyama A."/>
            <person name="Inagaki F."/>
            <person name="Takami H."/>
        </authorList>
    </citation>
    <scope>NUCLEOTIDE SEQUENCE</scope>
    <source>
        <strain evidence="3">Expedition CK06-06</strain>
    </source>
</reference>
<dbReference type="InterPro" id="IPR000873">
    <property type="entry name" value="AMP-dep_synth/lig_dom"/>
</dbReference>
<dbReference type="SUPFAM" id="SSF56801">
    <property type="entry name" value="Acetyl-CoA synthetase-like"/>
    <property type="match status" value="1"/>
</dbReference>
<name>X0ZSF7_9ZZZZ</name>
<dbReference type="Pfam" id="PF00501">
    <property type="entry name" value="AMP-binding"/>
    <property type="match status" value="1"/>
</dbReference>
<evidence type="ECO:0000259" key="2">
    <source>
        <dbReference type="Pfam" id="PF00501"/>
    </source>
</evidence>
<organism evidence="3">
    <name type="scientific">marine sediment metagenome</name>
    <dbReference type="NCBI Taxonomy" id="412755"/>
    <lineage>
        <taxon>unclassified sequences</taxon>
        <taxon>metagenomes</taxon>
        <taxon>ecological metagenomes</taxon>
    </lineage>
</organism>
<dbReference type="AlphaFoldDB" id="X0ZSF7"/>
<dbReference type="PANTHER" id="PTHR43767:SF1">
    <property type="entry name" value="NONRIBOSOMAL PEPTIDE SYNTHASE PES1 (EUROFUNG)-RELATED"/>
    <property type="match status" value="1"/>
</dbReference>
<dbReference type="EMBL" id="BART01006987">
    <property type="protein sequence ID" value="GAG72254.1"/>
    <property type="molecule type" value="Genomic_DNA"/>
</dbReference>
<protein>
    <recommendedName>
        <fullName evidence="2">AMP-dependent synthetase/ligase domain-containing protein</fullName>
    </recommendedName>
</protein>
<accession>X0ZSF7</accession>
<dbReference type="PANTHER" id="PTHR43767">
    <property type="entry name" value="LONG-CHAIN-FATTY-ACID--COA LIGASE"/>
    <property type="match status" value="1"/>
</dbReference>
<comment type="caution">
    <text evidence="3">The sequence shown here is derived from an EMBL/GenBank/DDBJ whole genome shotgun (WGS) entry which is preliminary data.</text>
</comment>
<dbReference type="InterPro" id="IPR050237">
    <property type="entry name" value="ATP-dep_AMP-bd_enzyme"/>
</dbReference>